<dbReference type="RefSeq" id="WP_015020781.1">
    <property type="nucleotide sequence ID" value="NC_018719.1"/>
</dbReference>
<dbReference type="GeneID" id="13797143"/>
<dbReference type="InterPro" id="IPR011006">
    <property type="entry name" value="CheY-like_superfamily"/>
</dbReference>
<dbReference type="EMBL" id="CP002408">
    <property type="protein sequence ID" value="AFU60248.1"/>
    <property type="molecule type" value="Genomic_DNA"/>
</dbReference>
<keyword evidence="4" id="KW-1185">Reference proteome</keyword>
<dbReference type="Proteomes" id="UP000008037">
    <property type="component" value="Chromosome"/>
</dbReference>
<dbReference type="InParanoid" id="K0IL91"/>
<evidence type="ECO:0000259" key="2">
    <source>
        <dbReference type="PROSITE" id="PS50110"/>
    </source>
</evidence>
<dbReference type="AlphaFoldDB" id="K0IL91"/>
<evidence type="ECO:0000313" key="3">
    <source>
        <dbReference type="EMBL" id="AFU60248.1"/>
    </source>
</evidence>
<proteinExistence type="predicted"/>
<dbReference type="STRING" id="1237085.Ngar_c33330"/>
<evidence type="ECO:0000256" key="1">
    <source>
        <dbReference type="ARBA" id="ARBA00022553"/>
    </source>
</evidence>
<dbReference type="PANTHER" id="PTHR44591">
    <property type="entry name" value="STRESS RESPONSE REGULATOR PROTEIN 1"/>
    <property type="match status" value="1"/>
</dbReference>
<gene>
    <name evidence="3" type="ordered locus">Ngar_c33330</name>
</gene>
<dbReference type="InterPro" id="IPR001789">
    <property type="entry name" value="Sig_transdc_resp-reg_receiver"/>
</dbReference>
<dbReference type="Pfam" id="PF00072">
    <property type="entry name" value="Response_reg"/>
    <property type="match status" value="1"/>
</dbReference>
<dbReference type="Gene3D" id="3.40.50.2300">
    <property type="match status" value="1"/>
</dbReference>
<keyword evidence="1" id="KW-0597">Phosphoprotein</keyword>
<dbReference type="SUPFAM" id="SSF52172">
    <property type="entry name" value="CheY-like"/>
    <property type="match status" value="1"/>
</dbReference>
<dbReference type="InterPro" id="IPR050595">
    <property type="entry name" value="Bact_response_regulator"/>
</dbReference>
<dbReference type="BioCyc" id="CNIT1237085:G1324-3333-MONOMER"/>
<dbReference type="OrthoDB" id="8127at2157"/>
<dbReference type="PANTHER" id="PTHR44591:SF3">
    <property type="entry name" value="RESPONSE REGULATORY DOMAIN-CONTAINING PROTEIN"/>
    <property type="match status" value="1"/>
</dbReference>
<dbReference type="SMART" id="SM00448">
    <property type="entry name" value="REC"/>
    <property type="match status" value="1"/>
</dbReference>
<dbReference type="KEGG" id="nga:Ngar_c33330"/>
<dbReference type="PROSITE" id="PS50110">
    <property type="entry name" value="RESPONSE_REGULATORY"/>
    <property type="match status" value="1"/>
</dbReference>
<feature type="domain" description="Response regulatory" evidence="2">
    <location>
        <begin position="13"/>
        <end position="130"/>
    </location>
</feature>
<dbReference type="HOGENOM" id="CLU_000445_69_12_2"/>
<sequence>MSAAVTTGRKLARLLYVDDEVDILNVVKVSKNHGFSVDVATSAEQALAMDLRSYDMIVIDIRMPRMDGFQFYDAIKSKVDDAAKTKVCFFTAFTSYQEEYQRRFPTWNGCCFITKPMSVRLLAEKLRELLDS</sequence>
<protein>
    <submittedName>
        <fullName evidence="3">Putative signal transduction response regulator, receiver domain protein</fullName>
    </submittedName>
</protein>
<evidence type="ECO:0000313" key="4">
    <source>
        <dbReference type="Proteomes" id="UP000008037"/>
    </source>
</evidence>
<reference evidence="3 4" key="1">
    <citation type="journal article" date="2012" name="Environ. Microbiol.">
        <title>The genome of the ammonia-oxidizing Candidatus Nitrososphaera gargensis: insights into metabolic versatility and environmental adaptations.</title>
        <authorList>
            <person name="Spang A."/>
            <person name="Poehlein A."/>
            <person name="Offre P."/>
            <person name="Zumbragel S."/>
            <person name="Haider S."/>
            <person name="Rychlik N."/>
            <person name="Nowka B."/>
            <person name="Schmeisser C."/>
            <person name="Lebedeva E.V."/>
            <person name="Rattei T."/>
            <person name="Bohm C."/>
            <person name="Schmid M."/>
            <person name="Galushko A."/>
            <person name="Hatzenpichler R."/>
            <person name="Weinmaier T."/>
            <person name="Daniel R."/>
            <person name="Schleper C."/>
            <person name="Spieck E."/>
            <person name="Streit W."/>
            <person name="Wagner M."/>
        </authorList>
    </citation>
    <scope>NUCLEOTIDE SEQUENCE [LARGE SCALE GENOMIC DNA]</scope>
    <source>
        <strain evidence="4">Ga9.2</strain>
    </source>
</reference>
<name>K0IL91_NITGG</name>
<organism evidence="3 4">
    <name type="scientific">Nitrososphaera gargensis (strain Ga9.2)</name>
    <dbReference type="NCBI Taxonomy" id="1237085"/>
    <lineage>
        <taxon>Archaea</taxon>
        <taxon>Nitrososphaerota</taxon>
        <taxon>Nitrososphaeria</taxon>
        <taxon>Nitrososphaerales</taxon>
        <taxon>Nitrososphaeraceae</taxon>
        <taxon>Nitrososphaera</taxon>
    </lineage>
</organism>
<dbReference type="GO" id="GO:0000160">
    <property type="term" value="P:phosphorelay signal transduction system"/>
    <property type="evidence" value="ECO:0007669"/>
    <property type="project" value="InterPro"/>
</dbReference>
<accession>K0IL91</accession>